<dbReference type="PANTHER" id="PTHR46494">
    <property type="entry name" value="CORA FAMILY METAL ION TRANSPORTER (EUROFUNG)"/>
    <property type="match status" value="1"/>
</dbReference>
<dbReference type="InterPro" id="IPR002523">
    <property type="entry name" value="MgTranspt_CorA/ZnTranspt_ZntB"/>
</dbReference>
<organism evidence="13 14">
    <name type="scientific">Alteromonas salexigens</name>
    <dbReference type="NCBI Taxonomy" id="2982530"/>
    <lineage>
        <taxon>Bacteria</taxon>
        <taxon>Pseudomonadati</taxon>
        <taxon>Pseudomonadota</taxon>
        <taxon>Gammaproteobacteria</taxon>
        <taxon>Alteromonadales</taxon>
        <taxon>Alteromonadaceae</taxon>
        <taxon>Alteromonas/Salinimonas group</taxon>
        <taxon>Alteromonas</taxon>
    </lineage>
</organism>
<name>A0ABT2VPE1_9ALTE</name>
<keyword evidence="4" id="KW-1003">Cell membrane</keyword>
<feature type="transmembrane region" description="Helical" evidence="12">
    <location>
        <begin position="262"/>
        <end position="283"/>
    </location>
</feature>
<keyword evidence="5" id="KW-0997">Cell inner membrane</keyword>
<keyword evidence="7" id="KW-0862">Zinc</keyword>
<evidence type="ECO:0000256" key="3">
    <source>
        <dbReference type="ARBA" id="ARBA00022448"/>
    </source>
</evidence>
<evidence type="ECO:0000256" key="4">
    <source>
        <dbReference type="ARBA" id="ARBA00022475"/>
    </source>
</evidence>
<evidence type="ECO:0000256" key="5">
    <source>
        <dbReference type="ARBA" id="ARBA00022519"/>
    </source>
</evidence>
<evidence type="ECO:0000313" key="14">
    <source>
        <dbReference type="Proteomes" id="UP001209257"/>
    </source>
</evidence>
<dbReference type="Pfam" id="PF01544">
    <property type="entry name" value="CorA"/>
    <property type="match status" value="1"/>
</dbReference>
<evidence type="ECO:0000256" key="6">
    <source>
        <dbReference type="ARBA" id="ARBA00022692"/>
    </source>
</evidence>
<keyword evidence="14" id="KW-1185">Reference proteome</keyword>
<keyword evidence="3" id="KW-0813">Transport</keyword>
<evidence type="ECO:0000256" key="9">
    <source>
        <dbReference type="ARBA" id="ARBA00023065"/>
    </source>
</evidence>
<dbReference type="SUPFAM" id="SSF143865">
    <property type="entry name" value="CorA soluble domain-like"/>
    <property type="match status" value="1"/>
</dbReference>
<dbReference type="InterPro" id="IPR045863">
    <property type="entry name" value="CorA_TM1_TM2"/>
</dbReference>
<dbReference type="PANTHER" id="PTHR46494:SF3">
    <property type="entry name" value="ZINC TRANSPORT PROTEIN ZNTB"/>
    <property type="match status" value="1"/>
</dbReference>
<proteinExistence type="inferred from homology"/>
<evidence type="ECO:0000256" key="11">
    <source>
        <dbReference type="SAM" id="Coils"/>
    </source>
</evidence>
<dbReference type="InterPro" id="IPR045861">
    <property type="entry name" value="CorA_cytoplasmic_dom"/>
</dbReference>
<evidence type="ECO:0000256" key="7">
    <source>
        <dbReference type="ARBA" id="ARBA00022833"/>
    </source>
</evidence>
<keyword evidence="10 12" id="KW-0472">Membrane</keyword>
<evidence type="ECO:0000256" key="2">
    <source>
        <dbReference type="ARBA" id="ARBA00009765"/>
    </source>
</evidence>
<evidence type="ECO:0000256" key="10">
    <source>
        <dbReference type="ARBA" id="ARBA00023136"/>
    </source>
</evidence>
<dbReference type="SUPFAM" id="SSF144083">
    <property type="entry name" value="Magnesium transport protein CorA, transmembrane region"/>
    <property type="match status" value="1"/>
</dbReference>
<evidence type="ECO:0000256" key="12">
    <source>
        <dbReference type="SAM" id="Phobius"/>
    </source>
</evidence>
<feature type="transmembrane region" description="Helical" evidence="12">
    <location>
        <begin position="303"/>
        <end position="320"/>
    </location>
</feature>
<feature type="coiled-coil region" evidence="11">
    <location>
        <begin position="224"/>
        <end position="251"/>
    </location>
</feature>
<dbReference type="RefSeq" id="WP_262993667.1">
    <property type="nucleotide sequence ID" value="NZ_JAOTJC010000007.1"/>
</dbReference>
<keyword evidence="6 12" id="KW-0812">Transmembrane</keyword>
<dbReference type="Gene3D" id="1.20.58.340">
    <property type="entry name" value="Magnesium transport protein CorA, transmembrane region"/>
    <property type="match status" value="2"/>
</dbReference>
<evidence type="ECO:0000256" key="1">
    <source>
        <dbReference type="ARBA" id="ARBA00004651"/>
    </source>
</evidence>
<evidence type="ECO:0000313" key="13">
    <source>
        <dbReference type="EMBL" id="MCU7554747.1"/>
    </source>
</evidence>
<dbReference type="Proteomes" id="UP001209257">
    <property type="component" value="Unassembled WGS sequence"/>
</dbReference>
<gene>
    <name evidence="13" type="ORF">OCL06_09060</name>
</gene>
<accession>A0ABT2VPE1</accession>
<protein>
    <submittedName>
        <fullName evidence="13">Zinc transporter ZntB</fullName>
    </submittedName>
</protein>
<dbReference type="Gene3D" id="3.30.460.20">
    <property type="entry name" value="CorA soluble domain-like"/>
    <property type="match status" value="1"/>
</dbReference>
<keyword evidence="11" id="KW-0175">Coiled coil</keyword>
<comment type="subcellular location">
    <subcellularLocation>
        <location evidence="1">Cell membrane</location>
        <topology evidence="1">Multi-pass membrane protein</topology>
    </subcellularLocation>
</comment>
<sequence>MSDSGESSFLWAYHILPSGEVSRYEPPTAPPAVPDEGFLWLHMQSDAPDSADIMANLAMPAPVIDAITPPETRPRALAVLEGAVVYLRALNHNPDAALDDMVSLRVWMTDRLIVTARRQGRSVQSLADVRKRIEGRQPPLTAPDLLINIIESVADRIHEVVDDIEDTLVACETAEELDRDDREQLAALRRQAASLRRFLAPQRDALEALHRLPDLLTSEQAFDLREESDRMTRYVEELDLARERAIMLQDELRNRIADRQNVRMYVLSMVTAIFLPLSFLTGVFGMNVAGLPGTESPDAFNTLMWWMGGLAAVMLIAMLWRRWL</sequence>
<dbReference type="CDD" id="cd12833">
    <property type="entry name" value="ZntB-like_1"/>
    <property type="match status" value="1"/>
</dbReference>
<comment type="caution">
    <text evidence="13">The sequence shown here is derived from an EMBL/GenBank/DDBJ whole genome shotgun (WGS) entry which is preliminary data.</text>
</comment>
<keyword evidence="8 12" id="KW-1133">Transmembrane helix</keyword>
<reference evidence="14" key="1">
    <citation type="submission" date="2023-07" db="EMBL/GenBank/DDBJ databases">
        <title>Study on multiphase classification of strain Alteromonas salexigens isolated from the Yellow Sea.</title>
        <authorList>
            <person name="Sun L."/>
        </authorList>
    </citation>
    <scope>NUCLEOTIDE SEQUENCE [LARGE SCALE GENOMIC DNA]</scope>
    <source>
        <strain evidence="14">ASW11-19</strain>
    </source>
</reference>
<dbReference type="EMBL" id="JAOTJC010000007">
    <property type="protein sequence ID" value="MCU7554747.1"/>
    <property type="molecule type" value="Genomic_DNA"/>
</dbReference>
<comment type="similarity">
    <text evidence="2">Belongs to the CorA metal ion transporter (MIT) (TC 1.A.35) family.</text>
</comment>
<keyword evidence="9" id="KW-0406">Ion transport</keyword>
<evidence type="ECO:0000256" key="8">
    <source>
        <dbReference type="ARBA" id="ARBA00022989"/>
    </source>
</evidence>